<feature type="compositionally biased region" description="Basic and acidic residues" evidence="1">
    <location>
        <begin position="85"/>
        <end position="97"/>
    </location>
</feature>
<evidence type="ECO:0000313" key="3">
    <source>
        <dbReference type="EMBL" id="KAJ3437493.1"/>
    </source>
</evidence>
<dbReference type="Pfam" id="PF01214">
    <property type="entry name" value="CK_II_beta"/>
    <property type="match status" value="1"/>
</dbReference>
<reference evidence="3" key="1">
    <citation type="submission" date="2022-08" db="EMBL/GenBank/DDBJ databases">
        <title>Novel sulphate-reducing endosymbionts in the free-living metamonad Anaeramoeba.</title>
        <authorList>
            <person name="Jerlstrom-Hultqvist J."/>
            <person name="Cepicka I."/>
            <person name="Gallot-Lavallee L."/>
            <person name="Salas-Leiva D."/>
            <person name="Curtis B.A."/>
            <person name="Zahonova K."/>
            <person name="Pipaliya S."/>
            <person name="Dacks J."/>
            <person name="Roger A.J."/>
        </authorList>
    </citation>
    <scope>NUCLEOTIDE SEQUENCE</scope>
    <source>
        <strain evidence="3">Busselton2</strain>
    </source>
</reference>
<dbReference type="AlphaFoldDB" id="A0AAV7ZBC5"/>
<feature type="region of interest" description="Disordered" evidence="1">
    <location>
        <begin position="82"/>
        <end position="109"/>
    </location>
</feature>
<proteinExistence type="predicted"/>
<keyword evidence="2" id="KW-0732">Signal</keyword>
<feature type="chain" id="PRO_5043956046" evidence="2">
    <location>
        <begin position="17"/>
        <end position="403"/>
    </location>
</feature>
<dbReference type="InterPro" id="IPR035991">
    <property type="entry name" value="Casein_kinase_II_beta-like"/>
</dbReference>
<evidence type="ECO:0000256" key="1">
    <source>
        <dbReference type="SAM" id="MobiDB-lite"/>
    </source>
</evidence>
<evidence type="ECO:0000313" key="4">
    <source>
        <dbReference type="Proteomes" id="UP001146793"/>
    </source>
</evidence>
<feature type="region of interest" description="Disordered" evidence="1">
    <location>
        <begin position="158"/>
        <end position="195"/>
    </location>
</feature>
<dbReference type="GO" id="GO:0005956">
    <property type="term" value="C:protein kinase CK2 complex"/>
    <property type="evidence" value="ECO:0007669"/>
    <property type="project" value="InterPro"/>
</dbReference>
<dbReference type="Proteomes" id="UP001146793">
    <property type="component" value="Unassembled WGS sequence"/>
</dbReference>
<name>A0AAV7ZBC5_9EUKA</name>
<feature type="compositionally biased region" description="Polar residues" evidence="1">
    <location>
        <begin position="173"/>
        <end position="193"/>
    </location>
</feature>
<dbReference type="InterPro" id="IPR000704">
    <property type="entry name" value="Casein_kinase_II_reg-sub"/>
</dbReference>
<comment type="caution">
    <text evidence="3">The sequence shown here is derived from an EMBL/GenBank/DDBJ whole genome shotgun (WGS) entry which is preliminary data.</text>
</comment>
<accession>A0AAV7ZBC5</accession>
<protein>
    <submittedName>
        <fullName evidence="3">Uncharacterized protein</fullName>
    </submittedName>
</protein>
<dbReference type="EMBL" id="JANTQA010000033">
    <property type="protein sequence ID" value="KAJ3437493.1"/>
    <property type="molecule type" value="Genomic_DNA"/>
</dbReference>
<feature type="signal peptide" evidence="2">
    <location>
        <begin position="1"/>
        <end position="16"/>
    </location>
</feature>
<dbReference type="GO" id="GO:0019887">
    <property type="term" value="F:protein kinase regulator activity"/>
    <property type="evidence" value="ECO:0007669"/>
    <property type="project" value="InterPro"/>
</dbReference>
<gene>
    <name evidence="3" type="ORF">M0812_16656</name>
</gene>
<dbReference type="PROSITE" id="PS51257">
    <property type="entry name" value="PROKAR_LIPOPROTEIN"/>
    <property type="match status" value="1"/>
</dbReference>
<evidence type="ECO:0000256" key="2">
    <source>
        <dbReference type="SAM" id="SignalP"/>
    </source>
</evidence>
<dbReference type="SUPFAM" id="SSF57798">
    <property type="entry name" value="Casein kinase II beta subunit"/>
    <property type="match status" value="1"/>
</dbReference>
<sequence>MLKLLIFAILFSLAFGCIQPEGWGCFTDSDCCWVCPGVSCVMLRENGGLCSPWMCYPREHSCTSDCDCCSNNCLINELDPGNSKRMSEHSTLNKDVSEESSENSQPVSTRLRIKQQFGSDSYSPDSSDKTFGNLNFSKSSNSSHNSIEMITGYNGNLDESESVSFDQRKNNTSKRSYSDTSTFSDSENTSSCIHYSESEDEKTELKITYEMQKKFIDFLVSFKGSTEDYFKNKLTKNMKKYFFDFSYVLEKVTNCGKFNRQIFDINNQLFKSIVHFVIGENNKQNEKEDLIYYLYHNIYLEIEEGKEFLLKNHQGGLYGVCNFCGSNLIPNCYQKIEQPNDLLQVWCSKCLKLFKNEETQLNIPAFAYFCPNLPKKFFFPKKEDRRIENNLSTGLSYSQYYYI</sequence>
<organism evidence="3 4">
    <name type="scientific">Anaeramoeba flamelloides</name>
    <dbReference type="NCBI Taxonomy" id="1746091"/>
    <lineage>
        <taxon>Eukaryota</taxon>
        <taxon>Metamonada</taxon>
        <taxon>Anaeramoebidae</taxon>
        <taxon>Anaeramoeba</taxon>
    </lineage>
</organism>